<dbReference type="PANTHER" id="PTHR39323:SF1">
    <property type="entry name" value="BLR1149 PROTEIN"/>
    <property type="match status" value="1"/>
</dbReference>
<protein>
    <recommendedName>
        <fullName evidence="1">Calcineurin-like phosphoesterase domain-containing protein</fullName>
    </recommendedName>
</protein>
<dbReference type="RefSeq" id="WP_338096606.1">
    <property type="nucleotide sequence ID" value="NZ_JAWDKB010000006.1"/>
</dbReference>
<dbReference type="InterPro" id="IPR024173">
    <property type="entry name" value="Pesterase_MJ0037-like"/>
</dbReference>
<dbReference type="GO" id="GO:0016787">
    <property type="term" value="F:hydrolase activity"/>
    <property type="evidence" value="ECO:0007669"/>
    <property type="project" value="InterPro"/>
</dbReference>
<dbReference type="CDD" id="cd07391">
    <property type="entry name" value="MPP_PF1019"/>
    <property type="match status" value="1"/>
</dbReference>
<comment type="caution">
    <text evidence="2">The sequence shown here is derived from an EMBL/GenBank/DDBJ whole genome shotgun (WGS) entry which is preliminary data.</text>
</comment>
<dbReference type="PIRSF" id="PIRSF000887">
    <property type="entry name" value="Pesterase_MJ0037"/>
    <property type="match status" value="1"/>
</dbReference>
<evidence type="ECO:0000313" key="3">
    <source>
        <dbReference type="Proteomes" id="UP001283212"/>
    </source>
</evidence>
<keyword evidence="3" id="KW-1185">Reference proteome</keyword>
<dbReference type="SUPFAM" id="SSF56300">
    <property type="entry name" value="Metallo-dependent phosphatases"/>
    <property type="match status" value="1"/>
</dbReference>
<dbReference type="EMBL" id="JAWDKB010000006">
    <property type="protein sequence ID" value="MDV0444102.1"/>
    <property type="molecule type" value="Genomic_DNA"/>
</dbReference>
<dbReference type="Proteomes" id="UP001283212">
    <property type="component" value="Unassembled WGS sequence"/>
</dbReference>
<name>A0AAE4MHN9_9EURY</name>
<accession>A0AAE4MHN9</accession>
<reference evidence="2 3" key="1">
    <citation type="submission" date="2023-06" db="EMBL/GenBank/DDBJ databases">
        <title>Genome sequence of Methancorpusculaceae sp. Cs1.</title>
        <authorList>
            <person name="Protasov E."/>
            <person name="Platt K."/>
            <person name="Poehlein A."/>
            <person name="Daniel R."/>
            <person name="Brune A."/>
        </authorList>
    </citation>
    <scope>NUCLEOTIDE SEQUENCE [LARGE SCALE GENOMIC DNA]</scope>
    <source>
        <strain evidence="2 3">Cs1</strain>
    </source>
</reference>
<dbReference type="InterPro" id="IPR029052">
    <property type="entry name" value="Metallo-depent_PP-like"/>
</dbReference>
<proteinExistence type="predicted"/>
<dbReference type="PANTHER" id="PTHR39323">
    <property type="entry name" value="BLR1149 PROTEIN"/>
    <property type="match status" value="1"/>
</dbReference>
<dbReference type="Gene3D" id="3.60.21.10">
    <property type="match status" value="1"/>
</dbReference>
<sequence length="251" mass="27651">MNPEFYADGPAVLIERNSRTLVIADPHFGVETDLHRRGLHFQSATQSRLTRLLAIIEKSEPDYLVVLGDLKHMIPYVTYQEKNEVPKVLEKIREQTEFRLAPGNHDTGLEQYLEKDELLPMTGAVIDGVGYMHGHTIPSPDLAGKLILCGHHHPVVNIYDEVGCSLRGTPGYLLAELENSALGLPAAGTPTRALLVPAFYELAGGMDVRLIPGNKISPVAKAIITKTAEVFLKDGTYVDTWEHLAPNPEES</sequence>
<dbReference type="AlphaFoldDB" id="A0AAE4MHN9"/>
<organism evidence="2 3">
    <name type="scientific">Methanorbis rubei</name>
    <dbReference type="NCBI Taxonomy" id="3028300"/>
    <lineage>
        <taxon>Archaea</taxon>
        <taxon>Methanobacteriati</taxon>
        <taxon>Methanobacteriota</taxon>
        <taxon>Stenosarchaea group</taxon>
        <taxon>Methanomicrobia</taxon>
        <taxon>Methanomicrobiales</taxon>
        <taxon>Methanocorpusculaceae</taxon>
        <taxon>Methanorbis</taxon>
    </lineage>
</organism>
<feature type="domain" description="Calcineurin-like phosphoesterase" evidence="1">
    <location>
        <begin position="19"/>
        <end position="153"/>
    </location>
</feature>
<gene>
    <name evidence="2" type="ORF">McpCs1_14980</name>
</gene>
<evidence type="ECO:0000259" key="1">
    <source>
        <dbReference type="Pfam" id="PF00149"/>
    </source>
</evidence>
<dbReference type="InterPro" id="IPR004843">
    <property type="entry name" value="Calcineurin-like_PHP"/>
</dbReference>
<evidence type="ECO:0000313" key="2">
    <source>
        <dbReference type="EMBL" id="MDV0444102.1"/>
    </source>
</evidence>
<dbReference type="Pfam" id="PF00149">
    <property type="entry name" value="Metallophos"/>
    <property type="match status" value="1"/>
</dbReference>